<dbReference type="InterPro" id="IPR014349">
    <property type="entry name" value="Rieske_Fe-S_prot"/>
</dbReference>
<evidence type="ECO:0000256" key="8">
    <source>
        <dbReference type="ARBA" id="ARBA00029586"/>
    </source>
</evidence>
<accession>A0ABR7LBJ6</accession>
<dbReference type="InterPro" id="IPR036922">
    <property type="entry name" value="Rieske_2Fe-2S_sf"/>
</dbReference>
<evidence type="ECO:0000256" key="4">
    <source>
        <dbReference type="ARBA" id="ARBA00022723"/>
    </source>
</evidence>
<dbReference type="SUPFAM" id="SSF50022">
    <property type="entry name" value="ISP domain"/>
    <property type="match status" value="1"/>
</dbReference>
<name>A0ABR7LBJ6_9PSEU</name>
<dbReference type="Pfam" id="PF00355">
    <property type="entry name" value="Rieske"/>
    <property type="match status" value="1"/>
</dbReference>
<dbReference type="EMBL" id="JABVED010000014">
    <property type="protein sequence ID" value="MBC6450071.1"/>
    <property type="molecule type" value="Genomic_DNA"/>
</dbReference>
<keyword evidence="7" id="KW-1015">Disulfide bond</keyword>
<evidence type="ECO:0000256" key="2">
    <source>
        <dbReference type="ARBA" id="ARBA00015816"/>
    </source>
</evidence>
<evidence type="ECO:0000256" key="6">
    <source>
        <dbReference type="ARBA" id="ARBA00023014"/>
    </source>
</evidence>
<keyword evidence="3" id="KW-0001">2Fe-2S</keyword>
<reference evidence="11 12" key="1">
    <citation type="submission" date="2020-06" db="EMBL/GenBank/DDBJ databases">
        <title>Actinokineospora xiongansis sp. nov., isolated from soil of Baiyangdian.</title>
        <authorList>
            <person name="Zhang X."/>
        </authorList>
    </citation>
    <scope>NUCLEOTIDE SEQUENCE [LARGE SCALE GENOMIC DNA]</scope>
    <source>
        <strain evidence="11 12">HBU206404</strain>
    </source>
</reference>
<evidence type="ECO:0000313" key="11">
    <source>
        <dbReference type="EMBL" id="MBC6450071.1"/>
    </source>
</evidence>
<evidence type="ECO:0000256" key="7">
    <source>
        <dbReference type="ARBA" id="ARBA00023157"/>
    </source>
</evidence>
<feature type="region of interest" description="Disordered" evidence="9">
    <location>
        <begin position="16"/>
        <end position="37"/>
    </location>
</feature>
<dbReference type="Gene3D" id="2.102.10.10">
    <property type="entry name" value="Rieske [2Fe-2S] iron-sulphur domain"/>
    <property type="match status" value="1"/>
</dbReference>
<keyword evidence="5" id="KW-0408">Iron</keyword>
<comment type="caution">
    <text evidence="11">The sequence shown here is derived from an EMBL/GenBank/DDBJ whole genome shotgun (WGS) entry which is preliminary data.</text>
</comment>
<keyword evidence="4" id="KW-0479">Metal-binding</keyword>
<gene>
    <name evidence="11" type="ORF">GPZ80_23190</name>
</gene>
<keyword evidence="12" id="KW-1185">Reference proteome</keyword>
<proteinExistence type="predicted"/>
<evidence type="ECO:0000259" key="10">
    <source>
        <dbReference type="PROSITE" id="PS51296"/>
    </source>
</evidence>
<feature type="domain" description="Rieske" evidence="10">
    <location>
        <begin position="37"/>
        <end position="132"/>
    </location>
</feature>
<organism evidence="11 12">
    <name type="scientific">Actinokineospora xionganensis</name>
    <dbReference type="NCBI Taxonomy" id="2684470"/>
    <lineage>
        <taxon>Bacteria</taxon>
        <taxon>Bacillati</taxon>
        <taxon>Actinomycetota</taxon>
        <taxon>Actinomycetes</taxon>
        <taxon>Pseudonocardiales</taxon>
        <taxon>Pseudonocardiaceae</taxon>
        <taxon>Actinokineospora</taxon>
    </lineage>
</organism>
<dbReference type="PROSITE" id="PS51296">
    <property type="entry name" value="RIESKE"/>
    <property type="match status" value="1"/>
</dbReference>
<dbReference type="CDD" id="cd03467">
    <property type="entry name" value="Rieske"/>
    <property type="match status" value="1"/>
</dbReference>
<evidence type="ECO:0000313" key="12">
    <source>
        <dbReference type="Proteomes" id="UP000734823"/>
    </source>
</evidence>
<sequence length="133" mass="12732">MVALVAPGALVAACSDTTAPTPSGGTTTTGGGATPSGPLAALADIPGDSGLVLESTPKGPLVLVRPTADTVKAFTAACPHQGTVVSAPAGGTITCPNHGSTFDAATGALKRGPATTGLKEVPVKVEGDKVVFA</sequence>
<keyword evidence="6" id="KW-0411">Iron-sulfur</keyword>
<protein>
    <recommendedName>
        <fullName evidence="2">Cytochrome bc1 complex Rieske iron-sulfur subunit</fullName>
    </recommendedName>
    <alternativeName>
        <fullName evidence="8">Cytochrome bc1 reductase complex subunit QcrA</fullName>
    </alternativeName>
</protein>
<dbReference type="PANTHER" id="PTHR10134">
    <property type="entry name" value="CYTOCHROME B-C1 COMPLEX SUBUNIT RIESKE, MITOCHONDRIAL"/>
    <property type="match status" value="1"/>
</dbReference>
<evidence type="ECO:0000256" key="5">
    <source>
        <dbReference type="ARBA" id="ARBA00023004"/>
    </source>
</evidence>
<evidence type="ECO:0000256" key="1">
    <source>
        <dbReference type="ARBA" id="ARBA00002494"/>
    </source>
</evidence>
<dbReference type="InterPro" id="IPR017941">
    <property type="entry name" value="Rieske_2Fe-2S"/>
</dbReference>
<comment type="function">
    <text evidence="1">Iron-sulfur subunit of the cytochrome bc1 complex, an essential component of the respiratory electron transport chain required for ATP synthesis. The bc1 complex catalyzes the oxidation of menaquinol and the reduction of cytochrome c in the respiratory chain. The bc1 complex operates through a Q-cycle mechanism that couples electron transfer to generation of the proton gradient that drives ATP synthesis.</text>
</comment>
<evidence type="ECO:0000256" key="3">
    <source>
        <dbReference type="ARBA" id="ARBA00022714"/>
    </source>
</evidence>
<dbReference type="Proteomes" id="UP000734823">
    <property type="component" value="Unassembled WGS sequence"/>
</dbReference>
<evidence type="ECO:0000256" key="9">
    <source>
        <dbReference type="SAM" id="MobiDB-lite"/>
    </source>
</evidence>
<feature type="compositionally biased region" description="Low complexity" evidence="9">
    <location>
        <begin position="16"/>
        <end position="26"/>
    </location>
</feature>